<reference evidence="2" key="1">
    <citation type="submission" date="2023-03" db="EMBL/GenBank/DDBJ databases">
        <title>Massive genome expansion in bonnet fungi (Mycena s.s.) driven by repeated elements and novel gene families across ecological guilds.</title>
        <authorList>
            <consortium name="Lawrence Berkeley National Laboratory"/>
            <person name="Harder C.B."/>
            <person name="Miyauchi S."/>
            <person name="Viragh M."/>
            <person name="Kuo A."/>
            <person name="Thoen E."/>
            <person name="Andreopoulos B."/>
            <person name="Lu D."/>
            <person name="Skrede I."/>
            <person name="Drula E."/>
            <person name="Henrissat B."/>
            <person name="Morin E."/>
            <person name="Kohler A."/>
            <person name="Barry K."/>
            <person name="LaButti K."/>
            <person name="Morin E."/>
            <person name="Salamov A."/>
            <person name="Lipzen A."/>
            <person name="Mereny Z."/>
            <person name="Hegedus B."/>
            <person name="Baldrian P."/>
            <person name="Stursova M."/>
            <person name="Weitz H."/>
            <person name="Taylor A."/>
            <person name="Grigoriev I.V."/>
            <person name="Nagy L.G."/>
            <person name="Martin F."/>
            <person name="Kauserud H."/>
        </authorList>
    </citation>
    <scope>NUCLEOTIDE SEQUENCE</scope>
    <source>
        <strain evidence="2">CBHHK200</strain>
    </source>
</reference>
<dbReference type="GO" id="GO:0006364">
    <property type="term" value="P:rRNA processing"/>
    <property type="evidence" value="ECO:0007669"/>
    <property type="project" value="InterPro"/>
</dbReference>
<feature type="compositionally biased region" description="Basic and acidic residues" evidence="1">
    <location>
        <begin position="66"/>
        <end position="90"/>
    </location>
</feature>
<evidence type="ECO:0000313" key="2">
    <source>
        <dbReference type="EMBL" id="KAJ7040444.1"/>
    </source>
</evidence>
<gene>
    <name evidence="2" type="ORF">C8F04DRAFT_256567</name>
</gene>
<accession>A0AAD6T631</accession>
<dbReference type="GO" id="GO:0034965">
    <property type="term" value="P:intronic box C/D snoRNA processing"/>
    <property type="evidence" value="ECO:0007669"/>
    <property type="project" value="TreeGrafter"/>
</dbReference>
<evidence type="ECO:0000256" key="1">
    <source>
        <dbReference type="SAM" id="MobiDB-lite"/>
    </source>
</evidence>
<proteinExistence type="predicted"/>
<protein>
    <submittedName>
        <fullName evidence="2">Uncharacterized protein</fullName>
    </submittedName>
</protein>
<dbReference type="AlphaFoldDB" id="A0AAD6T631"/>
<dbReference type="GO" id="GO:0008033">
    <property type="term" value="P:tRNA processing"/>
    <property type="evidence" value="ECO:0007669"/>
    <property type="project" value="InterPro"/>
</dbReference>
<dbReference type="Pfam" id="PF08228">
    <property type="entry name" value="RNase_P_pop3"/>
    <property type="match status" value="1"/>
</dbReference>
<sequence>MSARVHTNTSNRAKARETLEKKVVFKSVLDSPFRVPWPSVPLNLQNTALACTLSLLGGVSEYRSVRGEANRKRKRLDKDSRQIKKTKNADGDASVGEMDVDAELPDAGAPSEEFPERPAVLSHLAIGINEVTKRLDAQIRSLRKAVSVTPHPAVDPTPLPLTAPIKVIVVCRTDVDPSVLIDHLPHEVAAFNSSQPSEPIMMIPLPKGAEKQLADAVGLRRAAVIAMDINTPGLEMFASILESVPTLTASWLTSLAASATPGQQQLIPTYVKQLRTTAPKDMKMAKVLRAEGKAAARARKTSSKEAKMQKKTTVTAP</sequence>
<keyword evidence="3" id="KW-1185">Reference proteome</keyword>
<organism evidence="2 3">
    <name type="scientific">Mycena alexandri</name>
    <dbReference type="NCBI Taxonomy" id="1745969"/>
    <lineage>
        <taxon>Eukaryota</taxon>
        <taxon>Fungi</taxon>
        <taxon>Dikarya</taxon>
        <taxon>Basidiomycota</taxon>
        <taxon>Agaricomycotina</taxon>
        <taxon>Agaricomycetes</taxon>
        <taxon>Agaricomycetidae</taxon>
        <taxon>Agaricales</taxon>
        <taxon>Marasmiineae</taxon>
        <taxon>Mycenaceae</taxon>
        <taxon>Mycena</taxon>
    </lineage>
</organism>
<dbReference type="InterPro" id="IPR013241">
    <property type="entry name" value="RNase_P_Pop3"/>
</dbReference>
<dbReference type="GO" id="GO:0000171">
    <property type="term" value="F:ribonuclease MRP activity"/>
    <property type="evidence" value="ECO:0007669"/>
    <property type="project" value="TreeGrafter"/>
</dbReference>
<feature type="region of interest" description="Disordered" evidence="1">
    <location>
        <begin position="292"/>
        <end position="317"/>
    </location>
</feature>
<dbReference type="GO" id="GO:0005829">
    <property type="term" value="C:cytosol"/>
    <property type="evidence" value="ECO:0007669"/>
    <property type="project" value="TreeGrafter"/>
</dbReference>
<dbReference type="PANTHER" id="PTHR28272">
    <property type="entry name" value="RIBONUCLEASES P/MRP PROTEIN SUBUNIT POP3"/>
    <property type="match status" value="1"/>
</dbReference>
<dbReference type="GO" id="GO:0000172">
    <property type="term" value="C:ribonuclease MRP complex"/>
    <property type="evidence" value="ECO:0007669"/>
    <property type="project" value="TreeGrafter"/>
</dbReference>
<feature type="region of interest" description="Disordered" evidence="1">
    <location>
        <begin position="66"/>
        <end position="97"/>
    </location>
</feature>
<comment type="caution">
    <text evidence="2">The sequence shown here is derived from an EMBL/GenBank/DDBJ whole genome shotgun (WGS) entry which is preliminary data.</text>
</comment>
<dbReference type="PANTHER" id="PTHR28272:SF1">
    <property type="entry name" value="RIBONUCLEASES P_MRP PROTEIN SUBUNIT POP3"/>
    <property type="match status" value="1"/>
</dbReference>
<dbReference type="GO" id="GO:0005655">
    <property type="term" value="C:nucleolar ribonuclease P complex"/>
    <property type="evidence" value="ECO:0007669"/>
    <property type="project" value="TreeGrafter"/>
</dbReference>
<name>A0AAD6T631_9AGAR</name>
<dbReference type="EMBL" id="JARJCM010000022">
    <property type="protein sequence ID" value="KAJ7040444.1"/>
    <property type="molecule type" value="Genomic_DNA"/>
</dbReference>
<evidence type="ECO:0000313" key="3">
    <source>
        <dbReference type="Proteomes" id="UP001218188"/>
    </source>
</evidence>
<dbReference type="Proteomes" id="UP001218188">
    <property type="component" value="Unassembled WGS sequence"/>
</dbReference>
<dbReference type="Gene3D" id="3.30.1330.30">
    <property type="match status" value="1"/>
</dbReference>
<dbReference type="InterPro" id="IPR029064">
    <property type="entry name" value="Ribosomal_eL30-like_sf"/>
</dbReference>
<dbReference type="GO" id="GO:0004526">
    <property type="term" value="F:ribonuclease P activity"/>
    <property type="evidence" value="ECO:0007669"/>
    <property type="project" value="TreeGrafter"/>
</dbReference>